<dbReference type="InterPro" id="IPR033121">
    <property type="entry name" value="PEPTIDASE_A1"/>
</dbReference>
<protein>
    <submittedName>
        <fullName evidence="3">Acid protease</fullName>
    </submittedName>
</protein>
<keyword evidence="4" id="KW-1185">Reference proteome</keyword>
<evidence type="ECO:0000259" key="2">
    <source>
        <dbReference type="PROSITE" id="PS51767"/>
    </source>
</evidence>
<reference evidence="3 4" key="1">
    <citation type="journal article" date="2018" name="Front. Microbiol.">
        <title>Genome-Wide Analysis of Corynespora cassiicola Leaf Fall Disease Putative Effectors.</title>
        <authorList>
            <person name="Lopez D."/>
            <person name="Ribeiro S."/>
            <person name="Label P."/>
            <person name="Fumanal B."/>
            <person name="Venisse J.S."/>
            <person name="Kohler A."/>
            <person name="de Oliveira R.R."/>
            <person name="Labutti K."/>
            <person name="Lipzen A."/>
            <person name="Lail K."/>
            <person name="Bauer D."/>
            <person name="Ohm R.A."/>
            <person name="Barry K.W."/>
            <person name="Spatafora J."/>
            <person name="Grigoriev I.V."/>
            <person name="Martin F.M."/>
            <person name="Pujade-Renaud V."/>
        </authorList>
    </citation>
    <scope>NUCLEOTIDE SEQUENCE [LARGE SCALE GENOMIC DNA]</scope>
    <source>
        <strain evidence="3 4">Philippines</strain>
    </source>
</reference>
<proteinExistence type="inferred from homology"/>
<dbReference type="GO" id="GO:0004190">
    <property type="term" value="F:aspartic-type endopeptidase activity"/>
    <property type="evidence" value="ECO:0007669"/>
    <property type="project" value="InterPro"/>
</dbReference>
<gene>
    <name evidence="3" type="ORF">BS50DRAFT_654874</name>
</gene>
<dbReference type="PANTHER" id="PTHR47966">
    <property type="entry name" value="BETA-SITE APP-CLEAVING ENZYME, ISOFORM A-RELATED"/>
    <property type="match status" value="1"/>
</dbReference>
<dbReference type="Pfam" id="PF00026">
    <property type="entry name" value="Asp"/>
    <property type="match status" value="1"/>
</dbReference>
<feature type="non-terminal residue" evidence="3">
    <location>
        <position position="1"/>
    </location>
</feature>
<dbReference type="EMBL" id="KZ678147">
    <property type="protein sequence ID" value="PSN60858.1"/>
    <property type="molecule type" value="Genomic_DNA"/>
</dbReference>
<sequence length="273" mass="29276">VVASDIFAVEGHTWRQSFLVANESSWGNIPGEGFLGLAFSTNSVGGANTVVETLMSQLDQSRFGIYLGKHDAGSNSSERGLLTIGGSKEADYVDSEMVRIPIVKSQGQYNVWRSNIQSLSVSTQGANGTSTEEDTHFNSTNNVVFDTGAGGISLPEAENSRVYASLGVNYTELLEGQRILLCTEFNSSWSVSFNFGLNNTEPVKTITLSGDQLARPGFAGREGACWPPFTADLGFTLLGAPFLQNFYAVYDLGAFEQSAYSPSVSLGKLKEGM</sequence>
<evidence type="ECO:0000313" key="4">
    <source>
        <dbReference type="Proteomes" id="UP000240883"/>
    </source>
</evidence>
<name>A0A2T2N748_CORCC</name>
<dbReference type="Gene3D" id="2.40.70.10">
    <property type="entry name" value="Acid Proteases"/>
    <property type="match status" value="2"/>
</dbReference>
<keyword evidence="3" id="KW-0378">Hydrolase</keyword>
<keyword evidence="3" id="KW-0645">Protease</keyword>
<dbReference type="PROSITE" id="PS51767">
    <property type="entry name" value="PEPTIDASE_A1"/>
    <property type="match status" value="1"/>
</dbReference>
<dbReference type="GO" id="GO:0000324">
    <property type="term" value="C:fungal-type vacuole"/>
    <property type="evidence" value="ECO:0007669"/>
    <property type="project" value="TreeGrafter"/>
</dbReference>
<evidence type="ECO:0000256" key="1">
    <source>
        <dbReference type="ARBA" id="ARBA00007447"/>
    </source>
</evidence>
<feature type="domain" description="Peptidase A1" evidence="2">
    <location>
        <begin position="1"/>
        <end position="263"/>
    </location>
</feature>
<dbReference type="AlphaFoldDB" id="A0A2T2N748"/>
<dbReference type="PANTHER" id="PTHR47966:SF68">
    <property type="entry name" value="PEPTIDASE A1 DOMAIN-CONTAINING PROTEIN"/>
    <property type="match status" value="1"/>
</dbReference>
<organism evidence="3 4">
    <name type="scientific">Corynespora cassiicola Philippines</name>
    <dbReference type="NCBI Taxonomy" id="1448308"/>
    <lineage>
        <taxon>Eukaryota</taxon>
        <taxon>Fungi</taxon>
        <taxon>Dikarya</taxon>
        <taxon>Ascomycota</taxon>
        <taxon>Pezizomycotina</taxon>
        <taxon>Dothideomycetes</taxon>
        <taxon>Pleosporomycetidae</taxon>
        <taxon>Pleosporales</taxon>
        <taxon>Corynesporascaceae</taxon>
        <taxon>Corynespora</taxon>
    </lineage>
</organism>
<dbReference type="OrthoDB" id="771136at2759"/>
<comment type="similarity">
    <text evidence="1">Belongs to the peptidase A1 family.</text>
</comment>
<dbReference type="InterPro" id="IPR034164">
    <property type="entry name" value="Pepsin-like_dom"/>
</dbReference>
<dbReference type="SUPFAM" id="SSF50630">
    <property type="entry name" value="Acid proteases"/>
    <property type="match status" value="1"/>
</dbReference>
<dbReference type="InterPro" id="IPR001461">
    <property type="entry name" value="Aspartic_peptidase_A1"/>
</dbReference>
<dbReference type="Proteomes" id="UP000240883">
    <property type="component" value="Unassembled WGS sequence"/>
</dbReference>
<dbReference type="STRING" id="1448308.A0A2T2N748"/>
<dbReference type="GO" id="GO:0006508">
    <property type="term" value="P:proteolysis"/>
    <property type="evidence" value="ECO:0007669"/>
    <property type="project" value="UniProtKB-KW"/>
</dbReference>
<accession>A0A2T2N748</accession>
<evidence type="ECO:0000313" key="3">
    <source>
        <dbReference type="EMBL" id="PSN60858.1"/>
    </source>
</evidence>
<dbReference type="CDD" id="cd05471">
    <property type="entry name" value="pepsin_like"/>
    <property type="match status" value="1"/>
</dbReference>
<dbReference type="InterPro" id="IPR021109">
    <property type="entry name" value="Peptidase_aspartic_dom_sf"/>
</dbReference>